<dbReference type="InterPro" id="IPR029052">
    <property type="entry name" value="Metallo-depent_PP-like"/>
</dbReference>
<feature type="compositionally biased region" description="Basic and acidic residues" evidence="3">
    <location>
        <begin position="310"/>
        <end position="325"/>
    </location>
</feature>
<gene>
    <name evidence="5" type="ORF">Tci_015946</name>
</gene>
<reference evidence="5" key="1">
    <citation type="journal article" date="2019" name="Sci. Rep.">
        <title>Draft genome of Tanacetum cinerariifolium, the natural source of mosquito coil.</title>
        <authorList>
            <person name="Yamashiro T."/>
            <person name="Shiraishi A."/>
            <person name="Satake H."/>
            <person name="Nakayama K."/>
        </authorList>
    </citation>
    <scope>NUCLEOTIDE SEQUENCE</scope>
</reference>
<dbReference type="PANTHER" id="PTHR11668:SF441">
    <property type="entry name" value="SERINE_THREONINE-PROTEIN PHOSPHATASE PP1 ISOZYME 2"/>
    <property type="match status" value="1"/>
</dbReference>
<dbReference type="GO" id="GO:0005634">
    <property type="term" value="C:nucleus"/>
    <property type="evidence" value="ECO:0007669"/>
    <property type="project" value="TreeGrafter"/>
</dbReference>
<protein>
    <recommendedName>
        <fullName evidence="4">CCHC-type domain-containing protein</fullName>
    </recommendedName>
</protein>
<dbReference type="CDD" id="cd09272">
    <property type="entry name" value="RNase_HI_RT_Ty1"/>
    <property type="match status" value="1"/>
</dbReference>
<keyword evidence="1" id="KW-0863">Zinc-finger</keyword>
<dbReference type="InterPro" id="IPR050341">
    <property type="entry name" value="PP1_catalytic_subunit"/>
</dbReference>
<evidence type="ECO:0000259" key="4">
    <source>
        <dbReference type="PROSITE" id="PS50158"/>
    </source>
</evidence>
<keyword evidence="1" id="KW-0862">Zinc</keyword>
<dbReference type="SMART" id="SM00343">
    <property type="entry name" value="ZnF_C2HC"/>
    <property type="match status" value="1"/>
</dbReference>
<evidence type="ECO:0000256" key="2">
    <source>
        <dbReference type="SAM" id="Coils"/>
    </source>
</evidence>
<evidence type="ECO:0000313" key="5">
    <source>
        <dbReference type="EMBL" id="GEU43968.1"/>
    </source>
</evidence>
<dbReference type="PANTHER" id="PTHR11668">
    <property type="entry name" value="SERINE/THREONINE PROTEIN PHOSPHATASE"/>
    <property type="match status" value="1"/>
</dbReference>
<dbReference type="InterPro" id="IPR036875">
    <property type="entry name" value="Znf_CCHC_sf"/>
</dbReference>
<dbReference type="Gene3D" id="4.10.60.10">
    <property type="entry name" value="Zinc finger, CCHC-type"/>
    <property type="match status" value="1"/>
</dbReference>
<accession>A0A6L2K3I1</accession>
<dbReference type="GO" id="GO:0004722">
    <property type="term" value="F:protein serine/threonine phosphatase activity"/>
    <property type="evidence" value="ECO:0007669"/>
    <property type="project" value="TreeGrafter"/>
</dbReference>
<feature type="region of interest" description="Disordered" evidence="3">
    <location>
        <begin position="386"/>
        <end position="406"/>
    </location>
</feature>
<feature type="compositionally biased region" description="Polar residues" evidence="3">
    <location>
        <begin position="481"/>
        <end position="490"/>
    </location>
</feature>
<feature type="compositionally biased region" description="Basic and acidic residues" evidence="3">
    <location>
        <begin position="1057"/>
        <end position="1081"/>
    </location>
</feature>
<feature type="compositionally biased region" description="Basic and acidic residues" evidence="3">
    <location>
        <begin position="491"/>
        <end position="502"/>
    </location>
</feature>
<evidence type="ECO:0000256" key="1">
    <source>
        <dbReference type="PROSITE-ProRule" id="PRU00047"/>
    </source>
</evidence>
<dbReference type="AlphaFoldDB" id="A0A6L2K3I1"/>
<organism evidence="5">
    <name type="scientific">Tanacetum cinerariifolium</name>
    <name type="common">Dalmatian daisy</name>
    <name type="synonym">Chrysanthemum cinerariifolium</name>
    <dbReference type="NCBI Taxonomy" id="118510"/>
    <lineage>
        <taxon>Eukaryota</taxon>
        <taxon>Viridiplantae</taxon>
        <taxon>Streptophyta</taxon>
        <taxon>Embryophyta</taxon>
        <taxon>Tracheophyta</taxon>
        <taxon>Spermatophyta</taxon>
        <taxon>Magnoliopsida</taxon>
        <taxon>eudicotyledons</taxon>
        <taxon>Gunneridae</taxon>
        <taxon>Pentapetalae</taxon>
        <taxon>asterids</taxon>
        <taxon>campanulids</taxon>
        <taxon>Asterales</taxon>
        <taxon>Asteraceae</taxon>
        <taxon>Asteroideae</taxon>
        <taxon>Anthemideae</taxon>
        <taxon>Anthemidinae</taxon>
        <taxon>Tanacetum</taxon>
    </lineage>
</organism>
<comment type="caution">
    <text evidence="5">The sequence shown here is derived from an EMBL/GenBank/DDBJ whole genome shotgun (WGS) entry which is preliminary data.</text>
</comment>
<keyword evidence="1" id="KW-0479">Metal-binding</keyword>
<dbReference type="GO" id="GO:0008270">
    <property type="term" value="F:zinc ion binding"/>
    <property type="evidence" value="ECO:0007669"/>
    <property type="project" value="UniProtKB-KW"/>
</dbReference>
<feature type="domain" description="CCHC-type" evidence="4">
    <location>
        <begin position="297"/>
        <end position="311"/>
    </location>
</feature>
<dbReference type="SUPFAM" id="SSF56300">
    <property type="entry name" value="Metallo-dependent phosphatases"/>
    <property type="match status" value="2"/>
</dbReference>
<sequence length="1211" mass="137588">MNDREVSYTFGANKVAVFLMQLDMDLVVEDGYEFFADRHLVTIFSDPNYYGEFDMLCNLPGSGFTFLLAVASFFTGSGKLFCQLDAVVKLSVQSSWQWLHFSSGSGIFLHWQWEVVLPVGTLITGSRLDAVVKLSGQLIVYSANDVSNGSVSNNCLIWVVEDGYEFFADRQLVTIFSDPNYYGEFDMLTLLSELSNEVGFPVTNTSFDALLESLLSTAKPVETTIAPTTAEEKAQRSPQLDNEDLQQIHPNDLEEIDLRWQMAMLTIRARRFLKNTRRKFSISGNETIGFDKSKVECYNCHKRGHFARECRAPRSQDTKNKESTRRSVPIETPASSALVSCNGLGGLRYNVVPTPYTGNFLPPKPDLSGLEESIVKKLVDEISKAKASADKPELGNPQQDLQDKGVIGSGCSRHMIRNMSYLTDYKEIDKGYVAFGGIRPNWLFDIDALTKSMKYKPIIVGNQSNGNACTKASDDAESKSSQDVGFQPSSDDGKKVDEDPRQDINVVSPNSYNELLIDPKMLELEDIHTFTISNKDEDNGAEADMNNLNTTIQVSTTPTTRIHKDHPIDQVIGDLHSTIQTRTMSKNLEEHGFGTTMHKGTNHKDLQNCLFACFLSQEEPKKNKKDKRGIVIRNKARLVAQGQTQEERIDYDEVFSPVARIKAIRLFLDYAFFKDFVVYQMNVESAFLYVKIKEEVYVYQPSGFEDHDFPNKVYKVKKALYGVHQAPRAWYLKGHHKLGLWYPKDSPFDLAAYIDSDYAGASLDRKSTTGGCQYLGCRLISWQCKKQTMIANSTTEAEYLKVNAVRTGIDLPRSFPSHLGNLGLGVNIPQTGEDSMKLTELMEQCTNLLNRVLDLETTKTTQAMEIESLKKRVKKLEKRQRSRTPKLKRLYQGRIADIDENKDIYLVNVHTNKDIFGVNDDGVIVKEAKMLFDVADDLRDYELAQRSQAEEQEELTEAKKAKLFMQFLEKRRKFFTAKRAEEKRNIPPTKAQQRNIMSAYLINMDGWKLRSLKKKSFAKIQELFDKAMKKVNTFVDFRTELVEESSKQAEAEITQEDSLKRRGDDLKQERSTKHEVEDDKESEELKKCLEIILDDGGEVTIDATPLSSMSPTIVDYKIYQEGKKSYFQIFKADGNNGPLIWPIVEENNTTKKKKYEELSASENLQADYDLKATNIVLQGQPLDVYAIVNHHKVSKEIWDRVKLLMQGMSFH</sequence>
<keyword evidence="2" id="KW-0175">Coiled coil</keyword>
<feature type="region of interest" description="Disordered" evidence="3">
    <location>
        <begin position="1046"/>
        <end position="1081"/>
    </location>
</feature>
<feature type="region of interest" description="Disordered" evidence="3">
    <location>
        <begin position="464"/>
        <end position="503"/>
    </location>
</feature>
<dbReference type="InterPro" id="IPR001878">
    <property type="entry name" value="Znf_CCHC"/>
</dbReference>
<dbReference type="GO" id="GO:0003676">
    <property type="term" value="F:nucleic acid binding"/>
    <property type="evidence" value="ECO:0007669"/>
    <property type="project" value="InterPro"/>
</dbReference>
<dbReference type="Pfam" id="PF07727">
    <property type="entry name" value="RVT_2"/>
    <property type="match status" value="1"/>
</dbReference>
<evidence type="ECO:0000256" key="3">
    <source>
        <dbReference type="SAM" id="MobiDB-lite"/>
    </source>
</evidence>
<dbReference type="PROSITE" id="PS50158">
    <property type="entry name" value="ZF_CCHC"/>
    <property type="match status" value="1"/>
</dbReference>
<proteinExistence type="predicted"/>
<dbReference type="InterPro" id="IPR013103">
    <property type="entry name" value="RVT_2"/>
</dbReference>
<dbReference type="SUPFAM" id="SSF57756">
    <property type="entry name" value="Retrovirus zinc finger-like domains"/>
    <property type="match status" value="1"/>
</dbReference>
<feature type="coiled-coil region" evidence="2">
    <location>
        <begin position="941"/>
        <end position="985"/>
    </location>
</feature>
<feature type="region of interest" description="Disordered" evidence="3">
    <location>
        <begin position="310"/>
        <end position="329"/>
    </location>
</feature>
<dbReference type="EMBL" id="BKCJ010001779">
    <property type="protein sequence ID" value="GEU43968.1"/>
    <property type="molecule type" value="Genomic_DNA"/>
</dbReference>
<dbReference type="GO" id="GO:0005737">
    <property type="term" value="C:cytoplasm"/>
    <property type="evidence" value="ECO:0007669"/>
    <property type="project" value="TreeGrafter"/>
</dbReference>
<feature type="coiled-coil region" evidence="2">
    <location>
        <begin position="838"/>
        <end position="879"/>
    </location>
</feature>
<dbReference type="Gene3D" id="3.60.21.10">
    <property type="match status" value="1"/>
</dbReference>
<name>A0A6L2K3I1_TANCI</name>
<feature type="region of interest" description="Disordered" evidence="3">
    <location>
        <begin position="229"/>
        <end position="248"/>
    </location>
</feature>